<dbReference type="STRING" id="4096.A0A1U7Y5B4"/>
<keyword evidence="3" id="KW-0349">Heme</keyword>
<evidence type="ECO:0000256" key="8">
    <source>
        <dbReference type="ARBA" id="ARBA00023004"/>
    </source>
</evidence>
<dbReference type="InterPro" id="IPR001128">
    <property type="entry name" value="Cyt_P450"/>
</dbReference>
<comment type="subcellular location">
    <subcellularLocation>
        <location evidence="1">Membrane</location>
    </subcellularLocation>
</comment>
<name>A0A1U7Y5B4_NICSY</name>
<accession>A0A1U7Y5B4</accession>
<keyword evidence="5" id="KW-0479">Metal-binding</keyword>
<evidence type="ECO:0000256" key="6">
    <source>
        <dbReference type="ARBA" id="ARBA00022989"/>
    </source>
</evidence>
<evidence type="ECO:0000256" key="11">
    <source>
        <dbReference type="SAM" id="MobiDB-lite"/>
    </source>
</evidence>
<feature type="compositionally biased region" description="Gly residues" evidence="11">
    <location>
        <begin position="1"/>
        <end position="16"/>
    </location>
</feature>
<dbReference type="InterPro" id="IPR002401">
    <property type="entry name" value="Cyt_P450_E_grp-I"/>
</dbReference>
<evidence type="ECO:0000313" key="13">
    <source>
        <dbReference type="RefSeq" id="XP_009794434.1"/>
    </source>
</evidence>
<evidence type="ECO:0000256" key="9">
    <source>
        <dbReference type="ARBA" id="ARBA00023033"/>
    </source>
</evidence>
<feature type="region of interest" description="Disordered" evidence="11">
    <location>
        <begin position="1"/>
        <end position="21"/>
    </location>
</feature>
<dbReference type="SUPFAM" id="SSF48264">
    <property type="entry name" value="Cytochrome P450"/>
    <property type="match status" value="1"/>
</dbReference>
<dbReference type="eggNOG" id="KOG0156">
    <property type="taxonomic scope" value="Eukaryota"/>
</dbReference>
<dbReference type="PRINTS" id="PR00385">
    <property type="entry name" value="P450"/>
</dbReference>
<dbReference type="Pfam" id="PF00067">
    <property type="entry name" value="p450"/>
    <property type="match status" value="2"/>
</dbReference>
<evidence type="ECO:0000313" key="12">
    <source>
        <dbReference type="Proteomes" id="UP000189701"/>
    </source>
</evidence>
<dbReference type="GO" id="GO:0016705">
    <property type="term" value="F:oxidoreductase activity, acting on paired donors, with incorporation or reduction of molecular oxygen"/>
    <property type="evidence" value="ECO:0007669"/>
    <property type="project" value="InterPro"/>
</dbReference>
<evidence type="ECO:0000256" key="1">
    <source>
        <dbReference type="ARBA" id="ARBA00004370"/>
    </source>
</evidence>
<reference evidence="12" key="1">
    <citation type="journal article" date="2013" name="Genome Biol.">
        <title>Reference genomes and transcriptomes of Nicotiana sylvestris and Nicotiana tomentosiformis.</title>
        <authorList>
            <person name="Sierro N."/>
            <person name="Battey J.N."/>
            <person name="Ouadi S."/>
            <person name="Bovet L."/>
            <person name="Goepfert S."/>
            <person name="Bakaher N."/>
            <person name="Peitsch M.C."/>
            <person name="Ivanov N.V."/>
        </authorList>
    </citation>
    <scope>NUCLEOTIDE SEQUENCE [LARGE SCALE GENOMIC DNA]</scope>
</reference>
<reference evidence="13" key="2">
    <citation type="submission" date="2025-08" db="UniProtKB">
        <authorList>
            <consortium name="RefSeq"/>
        </authorList>
    </citation>
    <scope>IDENTIFICATION</scope>
    <source>
        <tissue evidence="13">Leaf</tissue>
    </source>
</reference>
<dbReference type="PANTHER" id="PTHR47950">
    <property type="entry name" value="CYTOCHROME P450, FAMILY 76, SUBFAMILY C, POLYPEPTIDE 5-RELATED"/>
    <property type="match status" value="1"/>
</dbReference>
<keyword evidence="10" id="KW-0472">Membrane</keyword>
<dbReference type="PRINTS" id="PR00463">
    <property type="entry name" value="EP450I"/>
</dbReference>
<keyword evidence="8" id="KW-0408">Iron</keyword>
<evidence type="ECO:0000256" key="3">
    <source>
        <dbReference type="ARBA" id="ARBA00022617"/>
    </source>
</evidence>
<dbReference type="PANTHER" id="PTHR47950:SF4">
    <property type="entry name" value="GERANIOL 8-HYDROXYLASE-LIKE"/>
    <property type="match status" value="1"/>
</dbReference>
<keyword evidence="9" id="KW-0503">Monooxygenase</keyword>
<evidence type="ECO:0000256" key="2">
    <source>
        <dbReference type="ARBA" id="ARBA00010617"/>
    </source>
</evidence>
<dbReference type="AlphaFoldDB" id="A0A1U7Y5B4"/>
<evidence type="ECO:0000256" key="5">
    <source>
        <dbReference type="ARBA" id="ARBA00022723"/>
    </source>
</evidence>
<keyword evidence="7" id="KW-0560">Oxidoreductase</keyword>
<proteinExistence type="inferred from homology"/>
<dbReference type="RefSeq" id="XP_009794434.1">
    <property type="nucleotide sequence ID" value="XM_009796132.1"/>
</dbReference>
<dbReference type="GO" id="GO:0004497">
    <property type="term" value="F:monooxygenase activity"/>
    <property type="evidence" value="ECO:0007669"/>
    <property type="project" value="UniProtKB-KW"/>
</dbReference>
<protein>
    <submittedName>
        <fullName evidence="13">Geraniol 8-hydroxylase-like</fullName>
    </submittedName>
</protein>
<keyword evidence="6" id="KW-1133">Transmembrane helix</keyword>
<dbReference type="GO" id="GO:0020037">
    <property type="term" value="F:heme binding"/>
    <property type="evidence" value="ECO:0007669"/>
    <property type="project" value="InterPro"/>
</dbReference>
<gene>
    <name evidence="13" type="primary">LOC104241209</name>
</gene>
<keyword evidence="4" id="KW-0812">Transmembrane</keyword>
<evidence type="ECO:0000256" key="4">
    <source>
        <dbReference type="ARBA" id="ARBA00022692"/>
    </source>
</evidence>
<dbReference type="Gene3D" id="1.10.630.10">
    <property type="entry name" value="Cytochrome P450"/>
    <property type="match status" value="2"/>
</dbReference>
<keyword evidence="12" id="KW-1185">Reference proteome</keyword>
<evidence type="ECO:0000256" key="7">
    <source>
        <dbReference type="ARBA" id="ARBA00023002"/>
    </source>
</evidence>
<dbReference type="GO" id="GO:0016020">
    <property type="term" value="C:membrane"/>
    <property type="evidence" value="ECO:0007669"/>
    <property type="project" value="UniProtKB-SubCell"/>
</dbReference>
<comment type="similarity">
    <text evidence="2">Belongs to the cytochrome P450 family.</text>
</comment>
<dbReference type="GO" id="GO:0005506">
    <property type="term" value="F:iron ion binding"/>
    <property type="evidence" value="ECO:0007669"/>
    <property type="project" value="InterPro"/>
</dbReference>
<dbReference type="InterPro" id="IPR036396">
    <property type="entry name" value="Cyt_P450_sf"/>
</dbReference>
<dbReference type="Proteomes" id="UP000189701">
    <property type="component" value="Unplaced"/>
</dbReference>
<organism evidence="12 13">
    <name type="scientific">Nicotiana sylvestris</name>
    <name type="common">Wood tobacco</name>
    <name type="synonym">South American tobacco</name>
    <dbReference type="NCBI Taxonomy" id="4096"/>
    <lineage>
        <taxon>Eukaryota</taxon>
        <taxon>Viridiplantae</taxon>
        <taxon>Streptophyta</taxon>
        <taxon>Embryophyta</taxon>
        <taxon>Tracheophyta</taxon>
        <taxon>Spermatophyta</taxon>
        <taxon>Magnoliopsida</taxon>
        <taxon>eudicotyledons</taxon>
        <taxon>Gunneridae</taxon>
        <taxon>Pentapetalae</taxon>
        <taxon>asterids</taxon>
        <taxon>lamiids</taxon>
        <taxon>Solanales</taxon>
        <taxon>Solanaceae</taxon>
        <taxon>Nicotianoideae</taxon>
        <taxon>Nicotianeae</taxon>
        <taxon>Nicotiana</taxon>
    </lineage>
</organism>
<sequence length="221" mass="24554">MLQDLFGGGGGGGGGTETTTSTLGWAMPEIIRQPEIMKKTQTELAEVIGKGKIVEEACRCRATQIDLVDLGCIPREILAFVGTSVGIILGKASTDLEGSDWLEIPGLQVTLRSILSRRNRRPRFHRTQADVSQLPYLKCIIKETLRMHPPAPFLILRKVEQDVELCDYIILKGSQVLVKVWAIGRDSTSWEDPLVFKPERFWSSDVDMRGKDFELIPFGAG</sequence>
<evidence type="ECO:0000256" key="10">
    <source>
        <dbReference type="ARBA" id="ARBA00023136"/>
    </source>
</evidence>